<evidence type="ECO:0000313" key="3">
    <source>
        <dbReference type="Proteomes" id="UP000250241"/>
    </source>
</evidence>
<accession>A0A2Z5QVT3</accession>
<dbReference type="RefSeq" id="WP_128087133.1">
    <property type="nucleotide sequence ID" value="NZ_CP068102.1"/>
</dbReference>
<dbReference type="EMBL" id="AP017895">
    <property type="protein sequence ID" value="BAV86503.1"/>
    <property type="molecule type" value="Genomic_DNA"/>
</dbReference>
<proteinExistence type="predicted"/>
<feature type="region of interest" description="Disordered" evidence="1">
    <location>
        <begin position="81"/>
        <end position="108"/>
    </location>
</feature>
<reference evidence="2 3" key="1">
    <citation type="submission" date="2016-10" db="EMBL/GenBank/DDBJ databases">
        <title>Genome sequence of Rothia aeria strain JCM11412.</title>
        <authorList>
            <person name="Nambu T."/>
        </authorList>
    </citation>
    <scope>NUCLEOTIDE SEQUENCE [LARGE SCALE GENOMIC DNA]</scope>
    <source>
        <strain evidence="2 3">JCM 11412</strain>
    </source>
</reference>
<feature type="region of interest" description="Disordered" evidence="1">
    <location>
        <begin position="1"/>
        <end position="27"/>
    </location>
</feature>
<protein>
    <submittedName>
        <fullName evidence="2">Uncharacterized protein</fullName>
    </submittedName>
</protein>
<name>A0A2Z5QVT3_9MICC</name>
<keyword evidence="3" id="KW-1185">Reference proteome</keyword>
<evidence type="ECO:0000313" key="2">
    <source>
        <dbReference type="EMBL" id="BAV86503.1"/>
    </source>
</evidence>
<feature type="compositionally biased region" description="Pro residues" evidence="1">
    <location>
        <begin position="1"/>
        <end position="21"/>
    </location>
</feature>
<dbReference type="KEGG" id="raj:RA11412_0204"/>
<dbReference type="Proteomes" id="UP000250241">
    <property type="component" value="Chromosome"/>
</dbReference>
<organism evidence="2 3">
    <name type="scientific">Rothia aeria</name>
    <dbReference type="NCBI Taxonomy" id="172042"/>
    <lineage>
        <taxon>Bacteria</taxon>
        <taxon>Bacillati</taxon>
        <taxon>Actinomycetota</taxon>
        <taxon>Actinomycetes</taxon>
        <taxon>Micrococcales</taxon>
        <taxon>Micrococcaceae</taxon>
        <taxon>Rothia</taxon>
    </lineage>
</organism>
<feature type="compositionally biased region" description="Basic and acidic residues" evidence="1">
    <location>
        <begin position="83"/>
        <end position="108"/>
    </location>
</feature>
<dbReference type="AlphaFoldDB" id="A0A2Z5QVT3"/>
<gene>
    <name evidence="2" type="ORF">RA11412_0204</name>
</gene>
<dbReference type="GeneID" id="93862090"/>
<evidence type="ECO:0000256" key="1">
    <source>
        <dbReference type="SAM" id="MobiDB-lite"/>
    </source>
</evidence>
<sequence length="197" mass="20692">MAPPTVAPAPAPSPAPAPPNPTDILRAAGDMGFGAKAAKDIAAGLSAGAQLIRQKGKEYHDELMKHAGTLDELCNRTNSMRNESWKSESGQKYREQLENRRKDAEHSRDELRTAAQEALQAGEEIAQNLEAQSAAINNAANQVDSILHSLAHGAADAADKIGDIIKKSGIGGAQDTLNALADNGSKMLQGLGSLMPH</sequence>